<keyword evidence="2" id="KW-0819">tRNA processing</keyword>
<reference evidence="6" key="1">
    <citation type="submission" date="2022-12" db="EMBL/GenBank/DDBJ databases">
        <title>Isolation and characterisation of novel Methanocorpusculum spp. from native Australian herbivores indicates the genus is ancestrally host-associated.</title>
        <authorList>
            <person name="Volmer J.G."/>
            <person name="Soo R.M."/>
            <person name="Evans P.N."/>
            <person name="Hoedt E.C."/>
            <person name="Astorga Alsina A.L."/>
            <person name="Woodcroft B.J."/>
            <person name="Tyson G.W."/>
            <person name="Hugenholtz P."/>
            <person name="Morrison M."/>
        </authorList>
    </citation>
    <scope>NUCLEOTIDE SEQUENCE</scope>
    <source>
        <strain evidence="6">MG</strain>
    </source>
</reference>
<protein>
    <submittedName>
        <fullName evidence="6">Archease</fullName>
    </submittedName>
</protein>
<dbReference type="InterPro" id="IPR002804">
    <property type="entry name" value="Archease"/>
</dbReference>
<sequence length="137" mass="14645">MTFEELEHTADVRMKIIAPTLPELYAESGFALAETLYGGYQREPATVSFPIEAGGKDAEEGIVNFLSELLFLTETEYLVPVSFDLAADGNAVCGTVSGVLFDRTKHAGGIGVKGISYSGISLTKTAAGYELIIIFDI</sequence>
<comment type="similarity">
    <text evidence="1">Belongs to the archease family.</text>
</comment>
<gene>
    <name evidence="6" type="ORF">O0S10_00750</name>
</gene>
<evidence type="ECO:0000256" key="2">
    <source>
        <dbReference type="ARBA" id="ARBA00022694"/>
    </source>
</evidence>
<keyword evidence="7" id="KW-1185">Reference proteome</keyword>
<dbReference type="RefSeq" id="WP_268923974.1">
    <property type="nucleotide sequence ID" value="NZ_JAPTGB010000002.1"/>
</dbReference>
<accession>A0ABT4IER5</accession>
<dbReference type="InterPro" id="IPR023572">
    <property type="entry name" value="Archease_dom"/>
</dbReference>
<organism evidence="6 7">
    <name type="scientific">Methanocorpusculum petauri</name>
    <dbReference type="NCBI Taxonomy" id="3002863"/>
    <lineage>
        <taxon>Archaea</taxon>
        <taxon>Methanobacteriati</taxon>
        <taxon>Methanobacteriota</taxon>
        <taxon>Stenosarchaea group</taxon>
        <taxon>Methanomicrobia</taxon>
        <taxon>Methanomicrobiales</taxon>
        <taxon>Methanocorpusculaceae</taxon>
        <taxon>Methanocorpusculum</taxon>
    </lineage>
</organism>
<evidence type="ECO:0000256" key="3">
    <source>
        <dbReference type="ARBA" id="ARBA00022723"/>
    </source>
</evidence>
<dbReference type="Gene3D" id="3.55.10.10">
    <property type="entry name" value="Archease domain"/>
    <property type="match status" value="1"/>
</dbReference>
<name>A0ABT4IER5_9EURY</name>
<dbReference type="InterPro" id="IPR036820">
    <property type="entry name" value="Archease_dom_sf"/>
</dbReference>
<dbReference type="SUPFAM" id="SSF69819">
    <property type="entry name" value="MTH1598-like"/>
    <property type="match status" value="1"/>
</dbReference>
<keyword evidence="4" id="KW-0106">Calcium</keyword>
<dbReference type="Proteomes" id="UP001141422">
    <property type="component" value="Unassembled WGS sequence"/>
</dbReference>
<evidence type="ECO:0000256" key="1">
    <source>
        <dbReference type="ARBA" id="ARBA00007963"/>
    </source>
</evidence>
<evidence type="ECO:0000259" key="5">
    <source>
        <dbReference type="Pfam" id="PF01951"/>
    </source>
</evidence>
<feature type="domain" description="Archease" evidence="5">
    <location>
        <begin position="3"/>
        <end position="137"/>
    </location>
</feature>
<dbReference type="Pfam" id="PF01951">
    <property type="entry name" value="Archease"/>
    <property type="match status" value="1"/>
</dbReference>
<dbReference type="PANTHER" id="PTHR12682:SF11">
    <property type="entry name" value="PROTEIN ARCHEASE"/>
    <property type="match status" value="1"/>
</dbReference>
<proteinExistence type="inferred from homology"/>
<dbReference type="EMBL" id="JAPTGB010000002">
    <property type="protein sequence ID" value="MCZ0859752.1"/>
    <property type="molecule type" value="Genomic_DNA"/>
</dbReference>
<evidence type="ECO:0000313" key="7">
    <source>
        <dbReference type="Proteomes" id="UP001141422"/>
    </source>
</evidence>
<comment type="caution">
    <text evidence="6">The sequence shown here is derived from an EMBL/GenBank/DDBJ whole genome shotgun (WGS) entry which is preliminary data.</text>
</comment>
<evidence type="ECO:0000256" key="4">
    <source>
        <dbReference type="ARBA" id="ARBA00022837"/>
    </source>
</evidence>
<keyword evidence="3" id="KW-0479">Metal-binding</keyword>
<dbReference type="PANTHER" id="PTHR12682">
    <property type="entry name" value="ARCHEASE"/>
    <property type="match status" value="1"/>
</dbReference>
<evidence type="ECO:0000313" key="6">
    <source>
        <dbReference type="EMBL" id="MCZ0859752.1"/>
    </source>
</evidence>